<reference evidence="1 2" key="1">
    <citation type="submission" date="2015-01" db="EMBL/GenBank/DDBJ databases">
        <title>The Genome Sequence of Exophiala oligosperma CBS72588.</title>
        <authorList>
            <consortium name="The Broad Institute Genomics Platform"/>
            <person name="Cuomo C."/>
            <person name="de Hoog S."/>
            <person name="Gorbushina A."/>
            <person name="Stielow B."/>
            <person name="Teixiera M."/>
            <person name="Abouelleil A."/>
            <person name="Chapman S.B."/>
            <person name="Priest M."/>
            <person name="Young S.K."/>
            <person name="Wortman J."/>
            <person name="Nusbaum C."/>
            <person name="Birren B."/>
        </authorList>
    </citation>
    <scope>NUCLEOTIDE SEQUENCE [LARGE SCALE GENOMIC DNA]</scope>
    <source>
        <strain evidence="1 2">CBS 72588</strain>
    </source>
</reference>
<accession>A0A0D2C4X0</accession>
<dbReference type="VEuPathDB" id="FungiDB:PV06_03280"/>
<name>A0A0D2C4X0_9EURO</name>
<dbReference type="Proteomes" id="UP000053342">
    <property type="component" value="Unassembled WGS sequence"/>
</dbReference>
<protein>
    <submittedName>
        <fullName evidence="1">Uncharacterized protein</fullName>
    </submittedName>
</protein>
<dbReference type="HOGENOM" id="CLU_1434457_0_0_1"/>
<evidence type="ECO:0000313" key="2">
    <source>
        <dbReference type="Proteomes" id="UP000053342"/>
    </source>
</evidence>
<dbReference type="GeneID" id="27355354"/>
<dbReference type="RefSeq" id="XP_016265053.1">
    <property type="nucleotide sequence ID" value="XM_016404048.1"/>
</dbReference>
<proteinExistence type="predicted"/>
<evidence type="ECO:0000313" key="1">
    <source>
        <dbReference type="EMBL" id="KIW44837.1"/>
    </source>
</evidence>
<sequence>MSLTMHFFITNTPDFESWSLCVSPADDGEVQVSPRMTFPSPLSPAVTAFLCYCFFSTASSTASPIEHHNLPLLLQLTKLHEKLYLKDLRYSLTSANPGCTTHQEATTDSLCINPKALASARKLNLVCVEDLCPPQWEMVHNHHCRPPLPTQFWITVSFSVSASQSREVILLGMSRSETTFSDAYGILCQ</sequence>
<keyword evidence="2" id="KW-1185">Reference proteome</keyword>
<gene>
    <name evidence="1" type="ORF">PV06_03280</name>
</gene>
<dbReference type="EMBL" id="KN847334">
    <property type="protein sequence ID" value="KIW44837.1"/>
    <property type="molecule type" value="Genomic_DNA"/>
</dbReference>
<organism evidence="1 2">
    <name type="scientific">Exophiala oligosperma</name>
    <dbReference type="NCBI Taxonomy" id="215243"/>
    <lineage>
        <taxon>Eukaryota</taxon>
        <taxon>Fungi</taxon>
        <taxon>Dikarya</taxon>
        <taxon>Ascomycota</taxon>
        <taxon>Pezizomycotina</taxon>
        <taxon>Eurotiomycetes</taxon>
        <taxon>Chaetothyriomycetidae</taxon>
        <taxon>Chaetothyriales</taxon>
        <taxon>Herpotrichiellaceae</taxon>
        <taxon>Exophiala</taxon>
    </lineage>
</organism>
<dbReference type="AlphaFoldDB" id="A0A0D2C4X0"/>